<dbReference type="InterPro" id="IPR058594">
    <property type="entry name" value="PB1-like_dom_pln"/>
</dbReference>
<dbReference type="GO" id="GO:0004803">
    <property type="term" value="F:transposase activity"/>
    <property type="evidence" value="ECO:0007669"/>
    <property type="project" value="InterPro"/>
</dbReference>
<feature type="region of interest" description="Disordered" evidence="12">
    <location>
        <begin position="641"/>
        <end position="692"/>
    </location>
</feature>
<evidence type="ECO:0000256" key="10">
    <source>
        <dbReference type="PROSITE-ProRule" id="PRU00325"/>
    </source>
</evidence>
<dbReference type="PROSITE" id="PS50966">
    <property type="entry name" value="ZF_SWIM"/>
    <property type="match status" value="1"/>
</dbReference>
<evidence type="ECO:0000256" key="3">
    <source>
        <dbReference type="ARBA" id="ARBA00022723"/>
    </source>
</evidence>
<dbReference type="InterPro" id="IPR007527">
    <property type="entry name" value="Znf_SWIM"/>
</dbReference>
<dbReference type="GO" id="GO:0006313">
    <property type="term" value="P:DNA transposition"/>
    <property type="evidence" value="ECO:0007669"/>
    <property type="project" value="InterPro"/>
</dbReference>
<keyword evidence="6" id="KW-0862">Zinc</keyword>
<dbReference type="EMBL" id="JARYMX010000004">
    <property type="protein sequence ID" value="KAJ9553117.1"/>
    <property type="molecule type" value="Genomic_DNA"/>
</dbReference>
<evidence type="ECO:0000256" key="6">
    <source>
        <dbReference type="ARBA" id="ARBA00022833"/>
    </source>
</evidence>
<dbReference type="InterPro" id="IPR051801">
    <property type="entry name" value="GH28_Enzymes"/>
</dbReference>
<reference evidence="15" key="1">
    <citation type="submission" date="2023-03" db="EMBL/GenBank/DDBJ databases">
        <title>Chromosome-scale reference genome and RAD-based genetic map of yellow starthistle (Centaurea solstitialis) reveal putative structural variation and QTLs associated with invader traits.</title>
        <authorList>
            <person name="Reatini B."/>
            <person name="Cang F.A."/>
            <person name="Jiang Q."/>
            <person name="Mckibben M.T.W."/>
            <person name="Barker M.S."/>
            <person name="Rieseberg L.H."/>
            <person name="Dlugosch K.M."/>
        </authorList>
    </citation>
    <scope>NUCLEOTIDE SEQUENCE</scope>
    <source>
        <strain evidence="15">CAN-66</strain>
        <tissue evidence="15">Leaf</tissue>
    </source>
</reference>
<keyword evidence="5 11" id="KW-0378">Hydrolase</keyword>
<keyword evidence="3" id="KW-0479">Metal-binding</keyword>
<keyword evidence="8" id="KW-0233">DNA recombination</keyword>
<evidence type="ECO:0000256" key="1">
    <source>
        <dbReference type="ARBA" id="ARBA00008834"/>
    </source>
</evidence>
<dbReference type="PANTHER" id="PTHR31339">
    <property type="entry name" value="PECTIN LYASE-RELATED"/>
    <property type="match status" value="1"/>
</dbReference>
<keyword evidence="13" id="KW-0732">Signal</keyword>
<dbReference type="InterPro" id="IPR012334">
    <property type="entry name" value="Pectin_lyas_fold"/>
</dbReference>
<evidence type="ECO:0000256" key="4">
    <source>
        <dbReference type="ARBA" id="ARBA00022771"/>
    </source>
</evidence>
<dbReference type="GO" id="GO:0004650">
    <property type="term" value="F:polygalacturonase activity"/>
    <property type="evidence" value="ECO:0007669"/>
    <property type="project" value="InterPro"/>
</dbReference>
<evidence type="ECO:0000256" key="7">
    <source>
        <dbReference type="ARBA" id="ARBA00023125"/>
    </source>
</evidence>
<proteinExistence type="inferred from homology"/>
<dbReference type="InterPro" id="IPR018289">
    <property type="entry name" value="MULE_transposase_dom"/>
</dbReference>
<evidence type="ECO:0000256" key="2">
    <source>
        <dbReference type="ARBA" id="ARBA00022578"/>
    </source>
</evidence>
<feature type="chain" id="PRO_5041356662" description="SWIM-type domain-containing protein" evidence="13">
    <location>
        <begin position="28"/>
        <end position="1907"/>
    </location>
</feature>
<keyword evidence="7" id="KW-0238">DNA-binding</keyword>
<feature type="signal peptide" evidence="13">
    <location>
        <begin position="1"/>
        <end position="27"/>
    </location>
</feature>
<evidence type="ECO:0000256" key="8">
    <source>
        <dbReference type="ARBA" id="ARBA00023172"/>
    </source>
</evidence>
<name>A0AA38W979_9ASTR</name>
<keyword evidence="16" id="KW-1185">Reference proteome</keyword>
<evidence type="ECO:0000259" key="14">
    <source>
        <dbReference type="PROSITE" id="PS50966"/>
    </source>
</evidence>
<accession>A0AA38W979</accession>
<dbReference type="Pfam" id="PF26130">
    <property type="entry name" value="PB1-like"/>
    <property type="match status" value="1"/>
</dbReference>
<dbReference type="Proteomes" id="UP001172457">
    <property type="component" value="Chromosome 4"/>
</dbReference>
<dbReference type="InterPro" id="IPR000743">
    <property type="entry name" value="Glyco_hydro_28"/>
</dbReference>
<comment type="caution">
    <text evidence="15">The sequence shown here is derived from an EMBL/GenBank/DDBJ whole genome shotgun (WGS) entry which is preliminary data.</text>
</comment>
<dbReference type="GO" id="GO:0005975">
    <property type="term" value="P:carbohydrate metabolic process"/>
    <property type="evidence" value="ECO:0007669"/>
    <property type="project" value="InterPro"/>
</dbReference>
<evidence type="ECO:0000256" key="5">
    <source>
        <dbReference type="ARBA" id="ARBA00022801"/>
    </source>
</evidence>
<dbReference type="Pfam" id="PF04434">
    <property type="entry name" value="SWIM"/>
    <property type="match status" value="1"/>
</dbReference>
<keyword evidence="4 10" id="KW-0863">Zinc-finger</keyword>
<comment type="similarity">
    <text evidence="1 11">Belongs to the glycosyl hydrolase 28 family.</text>
</comment>
<evidence type="ECO:0000313" key="15">
    <source>
        <dbReference type="EMBL" id="KAJ9553117.1"/>
    </source>
</evidence>
<dbReference type="GO" id="GO:0003677">
    <property type="term" value="F:DNA binding"/>
    <property type="evidence" value="ECO:0007669"/>
    <property type="project" value="UniProtKB-KW"/>
</dbReference>
<dbReference type="Gene3D" id="2.160.20.10">
    <property type="entry name" value="Single-stranded right-handed beta-helix, Pectin lyase-like"/>
    <property type="match status" value="2"/>
</dbReference>
<dbReference type="InterPro" id="IPR006626">
    <property type="entry name" value="PbH1"/>
</dbReference>
<dbReference type="Pfam" id="PF00295">
    <property type="entry name" value="Glyco_hydro_28"/>
    <property type="match status" value="2"/>
</dbReference>
<evidence type="ECO:0000256" key="12">
    <source>
        <dbReference type="SAM" id="MobiDB-lite"/>
    </source>
</evidence>
<keyword evidence="2" id="KW-0815">Transposition</keyword>
<dbReference type="InterPro" id="IPR006564">
    <property type="entry name" value="Znf_PMZ"/>
</dbReference>
<evidence type="ECO:0000256" key="11">
    <source>
        <dbReference type="RuleBase" id="RU361169"/>
    </source>
</evidence>
<evidence type="ECO:0000256" key="13">
    <source>
        <dbReference type="SAM" id="SignalP"/>
    </source>
</evidence>
<dbReference type="InterPro" id="IPR001207">
    <property type="entry name" value="Transposase_mutator"/>
</dbReference>
<feature type="region of interest" description="Disordered" evidence="12">
    <location>
        <begin position="763"/>
        <end position="789"/>
    </location>
</feature>
<dbReference type="InterPro" id="IPR011050">
    <property type="entry name" value="Pectin_lyase_fold/virulence"/>
</dbReference>
<dbReference type="Pfam" id="PF10551">
    <property type="entry name" value="MULE"/>
    <property type="match status" value="1"/>
</dbReference>
<evidence type="ECO:0000313" key="16">
    <source>
        <dbReference type="Proteomes" id="UP001172457"/>
    </source>
</evidence>
<dbReference type="PANTHER" id="PTHR31339:SF66">
    <property type="entry name" value="OS06G0106800 PROTEIN"/>
    <property type="match status" value="1"/>
</dbReference>
<dbReference type="SMART" id="SM00710">
    <property type="entry name" value="PbH1"/>
    <property type="match status" value="6"/>
</dbReference>
<feature type="domain" description="SWIM-type" evidence="14">
    <location>
        <begin position="1348"/>
        <end position="1380"/>
    </location>
</feature>
<gene>
    <name evidence="15" type="ORF">OSB04_017162</name>
</gene>
<sequence length="1907" mass="211732">MAVSAIPINFVAVLLLIGLINLSVTECRRHASFASYLTYSAINCRKYTAFLTDFGGKGDGVTSNTAVFQAAVQNLSVFAIDGGAQLVVPPGKWLTGSFNLTSHFTLYIQSGAVILASQDENDYPIIDSLPSYGRGRDGPGGRFSSLIGGSHLTDVVITGGNGTIDGQGSLWWKKFHKKKLKNTRPYLIELMYSNQIQISNLTLIDSPSWFVHPVYSSDVILQDLTITAPVDSPNTDGIDPDSCKNVKIQDVFIVSGDDCVAVKSGWDEYGIQFGMPTEQMIIRRLTCISPDSAVIALGSEMSGGIKNVRAEDIRAIDSESGVRIKTAPGRGAYVTDIFVDGMNLHTMKYVFWTTGAYGQHPDPGYDPKAFPKVDRINYRNVVADNVTMAGNMGGIEGHPFTGFCISNATIGLSAKPKKLQWNCTDISGVSSNVTPKPCDVLADKGSIDCEYPSDPVPIDTGFFRGFFEMASLWEIRSYCDSEEYKDVYDLYPELVRLKIHHGGRFTKFPGRQYLKGKTHYVELVVTDKFSVHELEDMMHEIGYKTPRPTYYHFVIPGKDLDFGLHALGSDMDILEFLKFVPQCKVFDIYIEHWSSSLNTYNISPGVSNVVIEQLPDDEVEPVVPKKKRLKPLLLEWNVDDELPSGIDNSKGDDVGKQPLQDELPSGMDKSMTDDVGKQPNQDEFPIDNSMGSDVGKQPIQDEFPIDNSMGSDVGKQPIQDEFPIDNSMGSDVGKQPIHTDEIPSWMLDDFDPFWGDEAAGNEELHNTVDGGSDGGSDGDSDVDGGSDPDFHVELYNTVDEVAVDMATFNENIDYDVEWFDKSNKPTKAANVDGDVDVVDMEDIESNTDDEDLEAERKSLLRKLRRSKAVVDDDNTSFYVGQLFGSKEGIKRLIDLHGIKTRRQLHVIRNDTTRIRAICRGSIPEMNKDNCVGSSTPMGKKDGDSGTCPWLLHISKGKNDAIWMVKTFEDTHKCLQSMKVRACTASFLSKAVVDIITHNPEIPIKALQVELQRTYGQKMSHMKAFRAKTMALEKIRGNYAEQYNHLRDYALELQRTNPGTTIKLDVEVSADPSSETRRFKRLYICFESLKRGFKAGKREFLGLDGAFMKGPYPGQILTAVGIDSNNGTYPLAWAIVEAETINAWTWFLELLGDDLDLTTRSNFTFISDRQKGIIPVVAKVFPSAEHRFCIRHIQENMKLSWRSKEFENQLWKCVAAPTIPEFQEAMNELKAMNAKCHDWLKQIPPHHWSRAHFTGRSHTDCLLNNFCEVFNKQLTEGRDMPILSALEYIRQYVMKRIGNVNKAIQKATGPLTPTATAVLESIKAEAMKYDVIWNGDCKYQVNGPWGEKAKVDINQKYCSCRKWELIGIPCKHAVATIWNMASNGADVGIPEVWVHEVYWLDTWKQMYSFCLEPINGAKMWPKSDCPTKITPPVHHKPIGRPKKKRVKSVTEITDGKRLKRVGKTVRCVKCGKEGHNKPILQSTAENITAFLTNFGGKGDGKTSNTAAFQKAVRNLTQFANDGGAQLVVPPGKWLTGSFNLTSHFTLYIQSGAVILASQNEKDYPLIAALPSYGRGRDGPGGRFSSLIGGSHLTDVIITGGNGTIDGQGSLWWKKFRSNQLKNTRPYLIELMHSYQIQISNLTLINSPSWFVHPVYSSEIILQDLTITAPVDSPNTDGIDPDSCKNVKIQDVFIVSGDDCIAVKSGWDQYGIRFGMPMEQMIIRRLTCISPDSAVIALGSEMSGGIKNVRAEDIRAINSQAGVRIKTAPGRGAYITDIFVNGMKLHTMQYVFWTAGSYGQHPDPGYDPKAFPKIDRINYRNVVADNVTMAGNMGGIEGHPFTGFCISNVTIGLSKNPKKLQWNCTNISGVSSKVTPKPCNLLADKGSINCMYPSDPVPIDKLQLKKCVI</sequence>
<dbReference type="PROSITE" id="PS01007">
    <property type="entry name" value="TRANSPOSASE_MUTATOR"/>
    <property type="match status" value="1"/>
</dbReference>
<dbReference type="GO" id="GO:0008270">
    <property type="term" value="F:zinc ion binding"/>
    <property type="evidence" value="ECO:0007669"/>
    <property type="project" value="UniProtKB-KW"/>
</dbReference>
<keyword evidence="9 11" id="KW-0326">Glycosidase</keyword>
<organism evidence="15 16">
    <name type="scientific">Centaurea solstitialis</name>
    <name type="common">yellow star-thistle</name>
    <dbReference type="NCBI Taxonomy" id="347529"/>
    <lineage>
        <taxon>Eukaryota</taxon>
        <taxon>Viridiplantae</taxon>
        <taxon>Streptophyta</taxon>
        <taxon>Embryophyta</taxon>
        <taxon>Tracheophyta</taxon>
        <taxon>Spermatophyta</taxon>
        <taxon>Magnoliopsida</taxon>
        <taxon>eudicotyledons</taxon>
        <taxon>Gunneridae</taxon>
        <taxon>Pentapetalae</taxon>
        <taxon>asterids</taxon>
        <taxon>campanulids</taxon>
        <taxon>Asterales</taxon>
        <taxon>Asteraceae</taxon>
        <taxon>Carduoideae</taxon>
        <taxon>Cardueae</taxon>
        <taxon>Centaureinae</taxon>
        <taxon>Centaurea</taxon>
    </lineage>
</organism>
<protein>
    <recommendedName>
        <fullName evidence="14">SWIM-type domain-containing protein</fullName>
    </recommendedName>
</protein>
<dbReference type="SUPFAM" id="SSF51126">
    <property type="entry name" value="Pectin lyase-like"/>
    <property type="match status" value="2"/>
</dbReference>
<evidence type="ECO:0000256" key="9">
    <source>
        <dbReference type="ARBA" id="ARBA00023295"/>
    </source>
</evidence>
<feature type="compositionally biased region" description="Acidic residues" evidence="12">
    <location>
        <begin position="776"/>
        <end position="786"/>
    </location>
</feature>
<dbReference type="SMART" id="SM00575">
    <property type="entry name" value="ZnF_PMZ"/>
    <property type="match status" value="1"/>
</dbReference>